<feature type="compositionally biased region" description="Basic and acidic residues" evidence="1">
    <location>
        <begin position="90"/>
        <end position="101"/>
    </location>
</feature>
<name>A0A426XQ48_ENSVE</name>
<gene>
    <name evidence="2" type="ORF">B296_00027928</name>
</gene>
<evidence type="ECO:0000313" key="3">
    <source>
        <dbReference type="Proteomes" id="UP000287651"/>
    </source>
</evidence>
<evidence type="ECO:0000313" key="2">
    <source>
        <dbReference type="EMBL" id="RRT41570.1"/>
    </source>
</evidence>
<evidence type="ECO:0000256" key="1">
    <source>
        <dbReference type="SAM" id="MobiDB-lite"/>
    </source>
</evidence>
<proteinExistence type="predicted"/>
<organism evidence="2 3">
    <name type="scientific">Ensete ventricosum</name>
    <name type="common">Abyssinian banana</name>
    <name type="synonym">Musa ensete</name>
    <dbReference type="NCBI Taxonomy" id="4639"/>
    <lineage>
        <taxon>Eukaryota</taxon>
        <taxon>Viridiplantae</taxon>
        <taxon>Streptophyta</taxon>
        <taxon>Embryophyta</taxon>
        <taxon>Tracheophyta</taxon>
        <taxon>Spermatophyta</taxon>
        <taxon>Magnoliopsida</taxon>
        <taxon>Liliopsida</taxon>
        <taxon>Zingiberales</taxon>
        <taxon>Musaceae</taxon>
        <taxon>Ensete</taxon>
    </lineage>
</organism>
<dbReference type="Proteomes" id="UP000287651">
    <property type="component" value="Unassembled WGS sequence"/>
</dbReference>
<feature type="region of interest" description="Disordered" evidence="1">
    <location>
        <begin position="90"/>
        <end position="110"/>
    </location>
</feature>
<reference evidence="2 3" key="1">
    <citation type="journal article" date="2014" name="Agronomy (Basel)">
        <title>A Draft Genome Sequence for Ensete ventricosum, the Drought-Tolerant Tree Against Hunger.</title>
        <authorList>
            <person name="Harrison J."/>
            <person name="Moore K.A."/>
            <person name="Paszkiewicz K."/>
            <person name="Jones T."/>
            <person name="Grant M."/>
            <person name="Ambacheew D."/>
            <person name="Muzemil S."/>
            <person name="Studholme D.J."/>
        </authorList>
    </citation>
    <scope>NUCLEOTIDE SEQUENCE [LARGE SCALE GENOMIC DNA]</scope>
</reference>
<dbReference type="EMBL" id="AMZH03018481">
    <property type="protein sequence ID" value="RRT41570.1"/>
    <property type="molecule type" value="Genomic_DNA"/>
</dbReference>
<protein>
    <submittedName>
        <fullName evidence="2">Uncharacterized protein</fullName>
    </submittedName>
</protein>
<accession>A0A426XQ48</accession>
<dbReference type="AlphaFoldDB" id="A0A426XQ48"/>
<sequence>MKDVDLETISMNLKEEGRYVVNRGEDLTTIDFDDDISLAEKLVRHGIGAVEWMVTRITGPQRATIIKERNRHRRQGAGVEPSIMVARIAEPHRATTDRGEESASTTGSWSGAVDNVVEASIVNKRLPFP</sequence>
<comment type="caution">
    <text evidence="2">The sequence shown here is derived from an EMBL/GenBank/DDBJ whole genome shotgun (WGS) entry which is preliminary data.</text>
</comment>